<evidence type="ECO:0000256" key="2">
    <source>
        <dbReference type="ARBA" id="ARBA00022771"/>
    </source>
</evidence>
<dbReference type="InterPro" id="IPR043136">
    <property type="entry name" value="B30.2/SPRY_sf"/>
</dbReference>
<keyword evidence="2 4" id="KW-0863">Zinc-finger</keyword>
<gene>
    <name evidence="8" type="ORF">HF521_013081</name>
</gene>
<evidence type="ECO:0000313" key="8">
    <source>
        <dbReference type="EMBL" id="KAF7689728.1"/>
    </source>
</evidence>
<dbReference type="Proteomes" id="UP000606274">
    <property type="component" value="Unassembled WGS sequence"/>
</dbReference>
<dbReference type="AlphaFoldDB" id="A0A8T0AEV8"/>
<dbReference type="CDD" id="cd19769">
    <property type="entry name" value="Bbox2_TRIM16-like"/>
    <property type="match status" value="1"/>
</dbReference>
<accession>A0A8T0AEV8</accession>
<proteinExistence type="predicted"/>
<keyword evidence="9" id="KW-1185">Reference proteome</keyword>
<dbReference type="SMART" id="SM00336">
    <property type="entry name" value="BBOX"/>
    <property type="match status" value="1"/>
</dbReference>
<dbReference type="SMART" id="SM00589">
    <property type="entry name" value="PRY"/>
    <property type="match status" value="1"/>
</dbReference>
<protein>
    <recommendedName>
        <fullName evidence="10">Tripartite motif-containing protein 16-like</fullName>
    </recommendedName>
</protein>
<dbReference type="GO" id="GO:0008270">
    <property type="term" value="F:zinc ion binding"/>
    <property type="evidence" value="ECO:0007669"/>
    <property type="project" value="UniProtKB-KW"/>
</dbReference>
<dbReference type="InterPro" id="IPR013320">
    <property type="entry name" value="ConA-like_dom_sf"/>
</dbReference>
<feature type="coiled-coil region" evidence="5">
    <location>
        <begin position="191"/>
        <end position="225"/>
    </location>
</feature>
<dbReference type="PRINTS" id="PR01407">
    <property type="entry name" value="BUTYPHLNCDUF"/>
</dbReference>
<dbReference type="PANTHER" id="PTHR25465:SF5">
    <property type="entry name" value="E3 UBIQUITIN_ISG15 LIGASE TRIM25-RELATED"/>
    <property type="match status" value="1"/>
</dbReference>
<dbReference type="Gene3D" id="2.60.120.920">
    <property type="match status" value="1"/>
</dbReference>
<dbReference type="InterPro" id="IPR003879">
    <property type="entry name" value="Butyrophylin_SPRY"/>
</dbReference>
<dbReference type="Pfam" id="PF13765">
    <property type="entry name" value="PRY"/>
    <property type="match status" value="1"/>
</dbReference>
<dbReference type="InterPro" id="IPR058030">
    <property type="entry name" value="TRIM8/14/16/25/29/45/65_CC"/>
</dbReference>
<dbReference type="InterPro" id="IPR003877">
    <property type="entry name" value="SPRY_dom"/>
</dbReference>
<dbReference type="Pfam" id="PF00622">
    <property type="entry name" value="SPRY"/>
    <property type="match status" value="1"/>
</dbReference>
<organism evidence="8 9">
    <name type="scientific">Silurus meridionalis</name>
    <name type="common">Southern catfish</name>
    <name type="synonym">Silurus soldatovi meridionalis</name>
    <dbReference type="NCBI Taxonomy" id="175797"/>
    <lineage>
        <taxon>Eukaryota</taxon>
        <taxon>Metazoa</taxon>
        <taxon>Chordata</taxon>
        <taxon>Craniata</taxon>
        <taxon>Vertebrata</taxon>
        <taxon>Euteleostomi</taxon>
        <taxon>Actinopterygii</taxon>
        <taxon>Neopterygii</taxon>
        <taxon>Teleostei</taxon>
        <taxon>Ostariophysi</taxon>
        <taxon>Siluriformes</taxon>
        <taxon>Siluridae</taxon>
        <taxon>Silurus</taxon>
    </lineage>
</organism>
<dbReference type="PANTHER" id="PTHR25465">
    <property type="entry name" value="B-BOX DOMAIN CONTAINING"/>
    <property type="match status" value="1"/>
</dbReference>
<keyword evidence="3" id="KW-0862">Zinc</keyword>
<dbReference type="InterPro" id="IPR051051">
    <property type="entry name" value="E3_ubiq-ligase_TRIM/RNF"/>
</dbReference>
<dbReference type="GO" id="GO:0005737">
    <property type="term" value="C:cytoplasm"/>
    <property type="evidence" value="ECO:0007669"/>
    <property type="project" value="UniProtKB-ARBA"/>
</dbReference>
<dbReference type="Pfam" id="PF25600">
    <property type="entry name" value="TRIM_CC"/>
    <property type="match status" value="1"/>
</dbReference>
<name>A0A8T0AEV8_SILME</name>
<dbReference type="PROSITE" id="PS50119">
    <property type="entry name" value="ZF_BBOX"/>
    <property type="match status" value="1"/>
</dbReference>
<reference evidence="8" key="1">
    <citation type="submission" date="2020-08" db="EMBL/GenBank/DDBJ databases">
        <title>Chromosome-level assembly of Southern catfish (Silurus meridionalis) provides insights into visual adaptation to the nocturnal and benthic lifestyles.</title>
        <authorList>
            <person name="Zhang Y."/>
            <person name="Wang D."/>
            <person name="Peng Z."/>
        </authorList>
    </citation>
    <scope>NUCLEOTIDE SEQUENCE</scope>
    <source>
        <strain evidence="8">SWU-2019-XX</strain>
        <tissue evidence="8">Muscle</tissue>
    </source>
</reference>
<evidence type="ECO:0000256" key="1">
    <source>
        <dbReference type="ARBA" id="ARBA00022723"/>
    </source>
</evidence>
<sequence>MLAEVVEELKKTDPRAASPARRYAGPGDVECDFCTGRKHKAVKSCLVCLTSFCKIHLEPHLELPALKKHILIEASSKLQEKICTQHDKVFEIYCHTDQRCICSLCMLEDHKQHDVASLSTARAEKQSKLKEEKLKFLQRIQEKKKKVHELKEVVNITKTRAQTALEENEIMFTEMISFMEHKRSEINKLIKAREKVQLIQAEQLLDQLEQEITDIQRTVTEIQQLSHTNDHIEFLQKFQSLSISSESEDSPSIPVHQQLSFAGVRNSLSDLKKQLEEFCEEPVVFYKIPPHVAAVQKISASEPTSRKGFLKYLRYFTLDPKTVHHKLHLSEKNRSVTSSLLNWPDSDNPERFDSCLQVLCKESVCGRCYWELEYCGDVYVSVSYKEISRKGPGKECEFGRNSQSWSLWSTSSLSFFHDDIKTELGVPSPSRIGVYVDHSAGSLSFYAVSDTIRLIHRVHTTFTQPLYAGFGVYGGTVRLCDPK</sequence>
<evidence type="ECO:0000259" key="7">
    <source>
        <dbReference type="PROSITE" id="PS50188"/>
    </source>
</evidence>
<evidence type="ECO:0000256" key="3">
    <source>
        <dbReference type="ARBA" id="ARBA00022833"/>
    </source>
</evidence>
<keyword evidence="1" id="KW-0479">Metal-binding</keyword>
<dbReference type="InterPro" id="IPR000315">
    <property type="entry name" value="Znf_B-box"/>
</dbReference>
<dbReference type="EMBL" id="JABFDY010000024">
    <property type="protein sequence ID" value="KAF7689728.1"/>
    <property type="molecule type" value="Genomic_DNA"/>
</dbReference>
<evidence type="ECO:0000256" key="4">
    <source>
        <dbReference type="PROSITE-ProRule" id="PRU00024"/>
    </source>
</evidence>
<evidence type="ECO:0008006" key="10">
    <source>
        <dbReference type="Google" id="ProtNLM"/>
    </source>
</evidence>
<dbReference type="SUPFAM" id="SSF57845">
    <property type="entry name" value="B-box zinc-binding domain"/>
    <property type="match status" value="1"/>
</dbReference>
<dbReference type="CDD" id="cd16040">
    <property type="entry name" value="SPRY_PRY_SNTX"/>
    <property type="match status" value="1"/>
</dbReference>
<dbReference type="InterPro" id="IPR006574">
    <property type="entry name" value="PRY"/>
</dbReference>
<dbReference type="SUPFAM" id="SSF49899">
    <property type="entry name" value="Concanavalin A-like lectins/glucanases"/>
    <property type="match status" value="1"/>
</dbReference>
<dbReference type="PROSITE" id="PS50188">
    <property type="entry name" value="B302_SPRY"/>
    <property type="match status" value="1"/>
</dbReference>
<dbReference type="Pfam" id="PF00643">
    <property type="entry name" value="zf-B_box"/>
    <property type="match status" value="1"/>
</dbReference>
<feature type="domain" description="B box-type" evidence="6">
    <location>
        <begin position="78"/>
        <end position="118"/>
    </location>
</feature>
<feature type="domain" description="B30.2/SPRY" evidence="7">
    <location>
        <begin position="296"/>
        <end position="483"/>
    </location>
</feature>
<comment type="caution">
    <text evidence="8">The sequence shown here is derived from an EMBL/GenBank/DDBJ whole genome shotgun (WGS) entry which is preliminary data.</text>
</comment>
<evidence type="ECO:0000256" key="5">
    <source>
        <dbReference type="SAM" id="Coils"/>
    </source>
</evidence>
<evidence type="ECO:0000259" key="6">
    <source>
        <dbReference type="PROSITE" id="PS50119"/>
    </source>
</evidence>
<dbReference type="Gene3D" id="4.10.830.40">
    <property type="match status" value="1"/>
</dbReference>
<evidence type="ECO:0000313" key="9">
    <source>
        <dbReference type="Proteomes" id="UP000606274"/>
    </source>
</evidence>
<dbReference type="SMART" id="SM00449">
    <property type="entry name" value="SPRY"/>
    <property type="match status" value="1"/>
</dbReference>
<dbReference type="InterPro" id="IPR001870">
    <property type="entry name" value="B30.2/SPRY"/>
</dbReference>
<dbReference type="Gene3D" id="3.30.160.60">
    <property type="entry name" value="Classic Zinc Finger"/>
    <property type="match status" value="1"/>
</dbReference>
<keyword evidence="5" id="KW-0175">Coiled coil</keyword>